<organism evidence="1 2">
    <name type="scientific">Sphenostylis stenocarpa</name>
    <dbReference type="NCBI Taxonomy" id="92480"/>
    <lineage>
        <taxon>Eukaryota</taxon>
        <taxon>Viridiplantae</taxon>
        <taxon>Streptophyta</taxon>
        <taxon>Embryophyta</taxon>
        <taxon>Tracheophyta</taxon>
        <taxon>Spermatophyta</taxon>
        <taxon>Magnoliopsida</taxon>
        <taxon>eudicotyledons</taxon>
        <taxon>Gunneridae</taxon>
        <taxon>Pentapetalae</taxon>
        <taxon>rosids</taxon>
        <taxon>fabids</taxon>
        <taxon>Fabales</taxon>
        <taxon>Fabaceae</taxon>
        <taxon>Papilionoideae</taxon>
        <taxon>50 kb inversion clade</taxon>
        <taxon>NPAAA clade</taxon>
        <taxon>indigoferoid/millettioid clade</taxon>
        <taxon>Phaseoleae</taxon>
        <taxon>Sphenostylis</taxon>
    </lineage>
</organism>
<evidence type="ECO:0000313" key="2">
    <source>
        <dbReference type="Proteomes" id="UP001189624"/>
    </source>
</evidence>
<protein>
    <submittedName>
        <fullName evidence="1">Uncharacterized protein</fullName>
    </submittedName>
</protein>
<name>A0AA86TR56_9FABA</name>
<dbReference type="Gramene" id="rna-AYBTSS11_LOCUS27893">
    <property type="protein sequence ID" value="CAJ1975767.1"/>
    <property type="gene ID" value="gene-AYBTSS11_LOCUS27893"/>
</dbReference>
<keyword evidence="2" id="KW-1185">Reference proteome</keyword>
<dbReference type="EMBL" id="OY731406">
    <property type="protein sequence ID" value="CAJ1975767.1"/>
    <property type="molecule type" value="Genomic_DNA"/>
</dbReference>
<sequence>MEYLVFWRRLRGGDKEVYDEGAVKKNGESVLSLLHALEIITVWVNVINVELNRFSDISISAVCLGIKPTFKFPCLHETFSESFKSSRKFPTSLIPVEPATSFSFNVAEDRCCSD</sequence>
<accession>A0AA86TR56</accession>
<dbReference type="Proteomes" id="UP001189624">
    <property type="component" value="Chromosome 9"/>
</dbReference>
<reference evidence="1" key="1">
    <citation type="submission" date="2023-10" db="EMBL/GenBank/DDBJ databases">
        <authorList>
            <person name="Domelevo Entfellner J.-B."/>
        </authorList>
    </citation>
    <scope>NUCLEOTIDE SEQUENCE</scope>
</reference>
<evidence type="ECO:0000313" key="1">
    <source>
        <dbReference type="EMBL" id="CAJ1975767.1"/>
    </source>
</evidence>
<dbReference type="AlphaFoldDB" id="A0AA86TR56"/>
<gene>
    <name evidence="1" type="ORF">AYBTSS11_LOCUS27893</name>
</gene>
<proteinExistence type="predicted"/>